<comment type="caution">
    <text evidence="1">The sequence shown here is derived from an EMBL/GenBank/DDBJ whole genome shotgun (WGS) entry which is preliminary data.</text>
</comment>
<evidence type="ECO:0000313" key="1">
    <source>
        <dbReference type="EMBL" id="KAF7764031.1"/>
    </source>
</evidence>
<gene>
    <name evidence="1" type="ORF">Agabi119p4_8568</name>
</gene>
<dbReference type="Proteomes" id="UP000629468">
    <property type="component" value="Unassembled WGS sequence"/>
</dbReference>
<proteinExistence type="predicted"/>
<dbReference type="EMBL" id="JABXXO010000011">
    <property type="protein sequence ID" value="KAF7764031.1"/>
    <property type="molecule type" value="Genomic_DNA"/>
</dbReference>
<sequence length="79" mass="8989">MIMFESAVLDRSHLILAPDRSLRGKGYIRPITSKFEDDLRAFRPASRPILFDWYLAVSSPCHSGGQLPSLIHWSGKVNY</sequence>
<accession>A0A8H7C6A6</accession>
<dbReference type="AlphaFoldDB" id="A0A8H7C6A6"/>
<organism evidence="1 2">
    <name type="scientific">Agaricus bisporus var. burnettii</name>
    <dbReference type="NCBI Taxonomy" id="192524"/>
    <lineage>
        <taxon>Eukaryota</taxon>
        <taxon>Fungi</taxon>
        <taxon>Dikarya</taxon>
        <taxon>Basidiomycota</taxon>
        <taxon>Agaricomycotina</taxon>
        <taxon>Agaricomycetes</taxon>
        <taxon>Agaricomycetidae</taxon>
        <taxon>Agaricales</taxon>
        <taxon>Agaricineae</taxon>
        <taxon>Agaricaceae</taxon>
        <taxon>Agaricus</taxon>
    </lineage>
</organism>
<reference evidence="1 2" key="1">
    <citation type="journal article" name="Sci. Rep.">
        <title>Telomere-to-telomere assembled and centromere annotated genomes of the two main subspecies of the button mushroom Agaricus bisporus reveal especially polymorphic chromosome ends.</title>
        <authorList>
            <person name="Sonnenberg A.S.M."/>
            <person name="Sedaghat-Telgerd N."/>
            <person name="Lavrijssen B."/>
            <person name="Ohm R.A."/>
            <person name="Hendrickx P.M."/>
            <person name="Scholtmeijer K."/>
            <person name="Baars J.J.P."/>
            <person name="van Peer A."/>
        </authorList>
    </citation>
    <scope>NUCLEOTIDE SEQUENCE [LARGE SCALE GENOMIC DNA]</scope>
    <source>
        <strain evidence="1 2">H119_p4</strain>
    </source>
</reference>
<name>A0A8H7C6A6_AGABI</name>
<protein>
    <submittedName>
        <fullName evidence="1">Uncharacterized protein</fullName>
    </submittedName>
</protein>
<evidence type="ECO:0000313" key="2">
    <source>
        <dbReference type="Proteomes" id="UP000629468"/>
    </source>
</evidence>